<proteinExistence type="predicted"/>
<reference evidence="1" key="1">
    <citation type="submission" date="2017-07" db="EMBL/GenBank/DDBJ databases">
        <authorList>
            <person name="Mikheyev A."/>
            <person name="Grau M."/>
        </authorList>
    </citation>
    <scope>NUCLEOTIDE SEQUENCE</scope>
    <source>
        <tissue evidence="1">Venom_gland</tissue>
    </source>
</reference>
<dbReference type="AlphaFoldDB" id="A0A2H6N0T0"/>
<sequence>MLKCEQGLPASRSAPLMKCFSPLTTLRWELQLPEFSGHIKVTKITKHFFKKFPNSDQNPISPPIIVSNTDSHRLTVTIESQISVAKQGSCLVSFAPFCCHSC</sequence>
<organism evidence="1">
    <name type="scientific">Micrurus carvalhoi</name>
    <dbReference type="NCBI Taxonomy" id="3147026"/>
    <lineage>
        <taxon>Eukaryota</taxon>
        <taxon>Metazoa</taxon>
        <taxon>Chordata</taxon>
        <taxon>Craniata</taxon>
        <taxon>Vertebrata</taxon>
        <taxon>Euteleostomi</taxon>
        <taxon>Lepidosauria</taxon>
        <taxon>Squamata</taxon>
        <taxon>Bifurcata</taxon>
        <taxon>Unidentata</taxon>
        <taxon>Episquamata</taxon>
        <taxon>Toxicofera</taxon>
        <taxon>Serpentes</taxon>
        <taxon>Colubroidea</taxon>
        <taxon>Elapidae</taxon>
        <taxon>Elapinae</taxon>
        <taxon>Micrurus</taxon>
    </lineage>
</organism>
<protein>
    <submittedName>
        <fullName evidence="1">Uncharacterized protein</fullName>
    </submittedName>
</protein>
<accession>A0A2H6N0T0</accession>
<name>A0A2H6N0T0_9SAUR</name>
<dbReference type="EMBL" id="IACI01032730">
    <property type="protein sequence ID" value="LAA22085.1"/>
    <property type="molecule type" value="Transcribed_RNA"/>
</dbReference>
<evidence type="ECO:0000313" key="1">
    <source>
        <dbReference type="EMBL" id="LAA22085.1"/>
    </source>
</evidence>
<reference evidence="1" key="2">
    <citation type="submission" date="2017-12" db="EMBL/GenBank/DDBJ databases">
        <title>Coralsnake Venomics: Analyses of Venom Gland Transcriptomes and Proteomes of Six Brazilian Taxa.</title>
        <authorList>
            <person name="Aird S.D."/>
            <person name="Jorge da Silva N."/>
            <person name="Qiu L."/>
            <person name="Villar-Briones A."/>
            <person name="Aparecida-Saddi V."/>
            <person name="Campos-Telles M.P."/>
            <person name="Grau M."/>
            <person name="Mikheyev A.S."/>
        </authorList>
    </citation>
    <scope>NUCLEOTIDE SEQUENCE</scope>
    <source>
        <tissue evidence="1">Venom_gland</tissue>
    </source>
</reference>